<dbReference type="PROSITE" id="PS51462">
    <property type="entry name" value="NUDIX"/>
    <property type="match status" value="1"/>
</dbReference>
<dbReference type="PANTHER" id="PTHR47707:SF1">
    <property type="entry name" value="NUDIX HYDROLASE FAMILY PROTEIN"/>
    <property type="match status" value="1"/>
</dbReference>
<evidence type="ECO:0000256" key="10">
    <source>
        <dbReference type="ARBA" id="ARBA00035861"/>
    </source>
</evidence>
<dbReference type="Proteomes" id="UP001157439">
    <property type="component" value="Unassembled WGS sequence"/>
</dbReference>
<dbReference type="GO" id="GO:0044716">
    <property type="term" value="F:8-oxo-GDP phosphatase activity"/>
    <property type="evidence" value="ECO:0007669"/>
    <property type="project" value="TreeGrafter"/>
</dbReference>
<comment type="catalytic activity">
    <reaction evidence="11">
        <text>8-oxo-GTP + H2O = 8-oxo-GMP + diphosphate + H(+)</text>
        <dbReference type="Rhea" id="RHEA:67616"/>
        <dbReference type="ChEBI" id="CHEBI:15377"/>
        <dbReference type="ChEBI" id="CHEBI:15378"/>
        <dbReference type="ChEBI" id="CHEBI:33019"/>
        <dbReference type="ChEBI" id="CHEBI:143553"/>
        <dbReference type="ChEBI" id="CHEBI:145694"/>
    </reaction>
</comment>
<dbReference type="InterPro" id="IPR003561">
    <property type="entry name" value="Mutator_MutT"/>
</dbReference>
<dbReference type="InterPro" id="IPR020084">
    <property type="entry name" value="NUDIX_hydrolase_CS"/>
</dbReference>
<evidence type="ECO:0000256" key="5">
    <source>
        <dbReference type="ARBA" id="ARBA00022723"/>
    </source>
</evidence>
<evidence type="ECO:0000256" key="18">
    <source>
        <dbReference type="PIRSR" id="PIRSR603561-2"/>
    </source>
</evidence>
<dbReference type="CDD" id="cd03425">
    <property type="entry name" value="NUDIX_MutT_NudA_like"/>
    <property type="match status" value="1"/>
</dbReference>
<accession>A0AA37TMA4</accession>
<dbReference type="GO" id="GO:0035539">
    <property type="term" value="F:8-oxo-7,8-dihydrodeoxyguanosine triphosphate pyrophosphatase activity"/>
    <property type="evidence" value="ECO:0007669"/>
    <property type="project" value="UniProtKB-EC"/>
</dbReference>
<comment type="catalytic activity">
    <reaction evidence="10">
        <text>8-oxo-dGTP + H2O = 8-oxo-dGMP + diphosphate + H(+)</text>
        <dbReference type="Rhea" id="RHEA:31575"/>
        <dbReference type="ChEBI" id="CHEBI:15377"/>
        <dbReference type="ChEBI" id="CHEBI:15378"/>
        <dbReference type="ChEBI" id="CHEBI:33019"/>
        <dbReference type="ChEBI" id="CHEBI:63224"/>
        <dbReference type="ChEBI" id="CHEBI:77896"/>
        <dbReference type="EC" id="3.6.1.55"/>
    </reaction>
</comment>
<evidence type="ECO:0000256" key="9">
    <source>
        <dbReference type="ARBA" id="ARBA00023204"/>
    </source>
</evidence>
<feature type="binding site" evidence="17">
    <location>
        <begin position="36"/>
        <end position="39"/>
    </location>
    <ligand>
        <name>8-oxo-dGTP</name>
        <dbReference type="ChEBI" id="CHEBI:77896"/>
    </ligand>
</feature>
<evidence type="ECO:0000256" key="2">
    <source>
        <dbReference type="ARBA" id="ARBA00005582"/>
    </source>
</evidence>
<dbReference type="SUPFAM" id="SSF55811">
    <property type="entry name" value="Nudix"/>
    <property type="match status" value="1"/>
</dbReference>
<dbReference type="EC" id="3.6.1.55" evidence="12"/>
<comment type="similarity">
    <text evidence="2">Belongs to the Nudix hydrolase family.</text>
</comment>
<feature type="domain" description="Nudix hydrolase" evidence="19">
    <location>
        <begin position="4"/>
        <end position="132"/>
    </location>
</feature>
<feature type="binding site" evidence="17">
    <location>
        <position position="25"/>
    </location>
    <ligand>
        <name>8-oxo-dGTP</name>
        <dbReference type="ChEBI" id="CHEBI:77896"/>
    </ligand>
</feature>
<feature type="binding site" evidence="17">
    <location>
        <position position="30"/>
    </location>
    <ligand>
        <name>8-oxo-dGTP</name>
        <dbReference type="ChEBI" id="CHEBI:77896"/>
    </ligand>
</feature>
<dbReference type="GO" id="GO:0006260">
    <property type="term" value="P:DNA replication"/>
    <property type="evidence" value="ECO:0007669"/>
    <property type="project" value="UniProtKB-KW"/>
</dbReference>
<protein>
    <recommendedName>
        <fullName evidence="13">8-oxo-dGTP diphosphatase</fullName>
        <ecNumber evidence="12">3.6.1.55</ecNumber>
    </recommendedName>
    <alternativeName>
        <fullName evidence="16">7,8-dihydro-8-oxoguanine-triphosphatase</fullName>
    </alternativeName>
    <alternativeName>
        <fullName evidence="15">Mutator protein MutT</fullName>
    </alternativeName>
    <alternativeName>
        <fullName evidence="14">dGTP pyrophosphohydrolase</fullName>
    </alternativeName>
</protein>
<name>A0AA37TMA4_9GAMM</name>
<feature type="binding site" evidence="18">
    <location>
        <position position="39"/>
    </location>
    <ligand>
        <name>Mg(2+)</name>
        <dbReference type="ChEBI" id="CHEBI:18420"/>
    </ligand>
</feature>
<dbReference type="GO" id="GO:0006281">
    <property type="term" value="P:DNA repair"/>
    <property type="evidence" value="ECO:0007669"/>
    <property type="project" value="UniProtKB-KW"/>
</dbReference>
<reference evidence="20 21" key="1">
    <citation type="journal article" date="2014" name="Int. J. Syst. Evol. Microbiol.">
        <title>Complete genome sequence of Corynebacterium casei LMG S-19264T (=DSM 44701T), isolated from a smear-ripened cheese.</title>
        <authorList>
            <consortium name="US DOE Joint Genome Institute (JGI-PGF)"/>
            <person name="Walter F."/>
            <person name="Albersmeier A."/>
            <person name="Kalinowski J."/>
            <person name="Ruckert C."/>
        </authorList>
    </citation>
    <scope>NUCLEOTIDE SEQUENCE [LARGE SCALE GENOMIC DNA]</scope>
    <source>
        <strain evidence="20 21">NBRC 112785</strain>
    </source>
</reference>
<dbReference type="InterPro" id="IPR029119">
    <property type="entry name" value="MutY_C"/>
</dbReference>
<keyword evidence="3" id="KW-0515">Mutator protein</keyword>
<dbReference type="GO" id="GO:0046872">
    <property type="term" value="F:metal ion binding"/>
    <property type="evidence" value="ECO:0007669"/>
    <property type="project" value="UniProtKB-KW"/>
</dbReference>
<feature type="binding site" evidence="18">
    <location>
        <position position="59"/>
    </location>
    <ligand>
        <name>Mg(2+)</name>
        <dbReference type="ChEBI" id="CHEBI:18420"/>
    </ligand>
</feature>
<feature type="binding site" evidence="17">
    <location>
        <position position="121"/>
    </location>
    <ligand>
        <name>8-oxo-dGTP</name>
        <dbReference type="ChEBI" id="CHEBI:77896"/>
    </ligand>
</feature>
<keyword evidence="7" id="KW-0378">Hydrolase</keyword>
<dbReference type="InterPro" id="IPR047127">
    <property type="entry name" value="MutT-like"/>
</dbReference>
<evidence type="ECO:0000256" key="14">
    <source>
        <dbReference type="ARBA" id="ARBA00041592"/>
    </source>
</evidence>
<evidence type="ECO:0000256" key="16">
    <source>
        <dbReference type="ARBA" id="ARBA00042798"/>
    </source>
</evidence>
<keyword evidence="21" id="KW-1185">Reference proteome</keyword>
<evidence type="ECO:0000256" key="17">
    <source>
        <dbReference type="PIRSR" id="PIRSR603561-1"/>
    </source>
</evidence>
<keyword evidence="4" id="KW-0235">DNA replication</keyword>
<evidence type="ECO:0000256" key="8">
    <source>
        <dbReference type="ARBA" id="ARBA00022842"/>
    </source>
</evidence>
<sequence length="134" mass="14903">MPTPETILVAVAVIAKGTKILIAKRAAEQHQGDKWEYPGGKVEAGESVEQALVRELDEELGIKVQSQQALLEISHQYPEKTVKLMVQWVDEFDGNPVGRENQPLRWVEAQDLPSFTFPDANGPITEAIVARLRC</sequence>
<evidence type="ECO:0000256" key="11">
    <source>
        <dbReference type="ARBA" id="ARBA00036904"/>
    </source>
</evidence>
<keyword evidence="6" id="KW-0227">DNA damage</keyword>
<evidence type="ECO:0000256" key="1">
    <source>
        <dbReference type="ARBA" id="ARBA00001946"/>
    </source>
</evidence>
<dbReference type="InterPro" id="IPR000086">
    <property type="entry name" value="NUDIX_hydrolase_dom"/>
</dbReference>
<dbReference type="GO" id="GO:0044715">
    <property type="term" value="F:8-oxo-dGDP phosphatase activity"/>
    <property type="evidence" value="ECO:0007669"/>
    <property type="project" value="TreeGrafter"/>
</dbReference>
<dbReference type="InterPro" id="IPR020476">
    <property type="entry name" value="Nudix_hydrolase"/>
</dbReference>
<keyword evidence="9" id="KW-0234">DNA repair</keyword>
<keyword evidence="5 18" id="KW-0479">Metal-binding</keyword>
<evidence type="ECO:0000256" key="7">
    <source>
        <dbReference type="ARBA" id="ARBA00022801"/>
    </source>
</evidence>
<proteinExistence type="inferred from homology"/>
<keyword evidence="8 18" id="KW-0460">Magnesium</keyword>
<evidence type="ECO:0000313" key="21">
    <source>
        <dbReference type="Proteomes" id="UP001157439"/>
    </source>
</evidence>
<evidence type="ECO:0000256" key="13">
    <source>
        <dbReference type="ARBA" id="ARBA00040794"/>
    </source>
</evidence>
<comment type="caution">
    <text evidence="20">The sequence shown here is derived from an EMBL/GenBank/DDBJ whole genome shotgun (WGS) entry which is preliminary data.</text>
</comment>
<evidence type="ECO:0000256" key="3">
    <source>
        <dbReference type="ARBA" id="ARBA00022457"/>
    </source>
</evidence>
<evidence type="ECO:0000313" key="20">
    <source>
        <dbReference type="EMBL" id="GLS82208.1"/>
    </source>
</evidence>
<dbReference type="FunFam" id="3.90.79.10:FF:000014">
    <property type="entry name" value="8-oxo-dGTP diphosphatase MutT"/>
    <property type="match status" value="1"/>
</dbReference>
<dbReference type="NCBIfam" id="TIGR00586">
    <property type="entry name" value="mutt"/>
    <property type="match status" value="1"/>
</dbReference>
<dbReference type="RefSeq" id="WP_095497762.1">
    <property type="nucleotide sequence ID" value="NZ_BSPO01000001.1"/>
</dbReference>
<dbReference type="EMBL" id="BSPO01000001">
    <property type="protein sequence ID" value="GLS82208.1"/>
    <property type="molecule type" value="Genomic_DNA"/>
</dbReference>
<dbReference type="InterPro" id="IPR015797">
    <property type="entry name" value="NUDIX_hydrolase-like_dom_sf"/>
</dbReference>
<dbReference type="PANTHER" id="PTHR47707">
    <property type="entry name" value="8-OXO-DGTP DIPHOSPHATASE"/>
    <property type="match status" value="1"/>
</dbReference>
<evidence type="ECO:0000259" key="19">
    <source>
        <dbReference type="PROSITE" id="PS51462"/>
    </source>
</evidence>
<dbReference type="Gene3D" id="3.90.79.10">
    <property type="entry name" value="Nucleoside Triphosphate Pyrophosphohydrolase"/>
    <property type="match status" value="1"/>
</dbReference>
<organism evidence="20 21">
    <name type="scientific">Paraferrimonas haliotis</name>
    <dbReference type="NCBI Taxonomy" id="2013866"/>
    <lineage>
        <taxon>Bacteria</taxon>
        <taxon>Pseudomonadati</taxon>
        <taxon>Pseudomonadota</taxon>
        <taxon>Gammaproteobacteria</taxon>
        <taxon>Alteromonadales</taxon>
        <taxon>Ferrimonadaceae</taxon>
        <taxon>Paraferrimonas</taxon>
    </lineage>
</organism>
<evidence type="ECO:0000256" key="4">
    <source>
        <dbReference type="ARBA" id="ARBA00022705"/>
    </source>
</evidence>
<dbReference type="GO" id="GO:0008413">
    <property type="term" value="F:8-oxo-7,8-dihydroguanosine triphosphate pyrophosphatase activity"/>
    <property type="evidence" value="ECO:0007669"/>
    <property type="project" value="InterPro"/>
</dbReference>
<dbReference type="AlphaFoldDB" id="A0AA37TMA4"/>
<dbReference type="Pfam" id="PF14815">
    <property type="entry name" value="NUDIX_4"/>
    <property type="match status" value="1"/>
</dbReference>
<comment type="cofactor">
    <cofactor evidence="1 18">
        <name>Mg(2+)</name>
        <dbReference type="ChEBI" id="CHEBI:18420"/>
    </cofactor>
</comment>
<dbReference type="PROSITE" id="PS00893">
    <property type="entry name" value="NUDIX_BOX"/>
    <property type="match status" value="1"/>
</dbReference>
<evidence type="ECO:0000256" key="12">
    <source>
        <dbReference type="ARBA" id="ARBA00038905"/>
    </source>
</evidence>
<dbReference type="PRINTS" id="PR00502">
    <property type="entry name" value="NUDIXFAMILY"/>
</dbReference>
<evidence type="ECO:0000256" key="6">
    <source>
        <dbReference type="ARBA" id="ARBA00022763"/>
    </source>
</evidence>
<evidence type="ECO:0000256" key="15">
    <source>
        <dbReference type="ARBA" id="ARBA00041979"/>
    </source>
</evidence>
<gene>
    <name evidence="20" type="ORF">GCM10007894_01850</name>
</gene>